<dbReference type="PANTHER" id="PTHR11070:SF69">
    <property type="entry name" value="ATP-DEPENDENT DNA HELICASE UVRD2"/>
    <property type="match status" value="1"/>
</dbReference>
<evidence type="ECO:0000256" key="8">
    <source>
        <dbReference type="ARBA" id="ARBA00034808"/>
    </source>
</evidence>
<accession>A0A2A9CQY6</accession>
<keyword evidence="6" id="KW-0413">Isomerase</keyword>
<keyword evidence="15" id="KW-1185">Reference proteome</keyword>
<gene>
    <name evidence="14" type="ORF">ATK74_1432</name>
</gene>
<proteinExistence type="inferred from homology"/>
<keyword evidence="4 10" id="KW-0347">Helicase</keyword>
<evidence type="ECO:0000256" key="10">
    <source>
        <dbReference type="PROSITE-ProRule" id="PRU00560"/>
    </source>
</evidence>
<evidence type="ECO:0000313" key="15">
    <source>
        <dbReference type="Proteomes" id="UP000226079"/>
    </source>
</evidence>
<dbReference type="Gene3D" id="1.10.150.80">
    <property type="entry name" value="HRDC domain"/>
    <property type="match status" value="1"/>
</dbReference>
<dbReference type="Gene3D" id="1.10.10.160">
    <property type="match status" value="1"/>
</dbReference>
<evidence type="ECO:0000256" key="7">
    <source>
        <dbReference type="ARBA" id="ARBA00034617"/>
    </source>
</evidence>
<dbReference type="EC" id="5.6.2.4" evidence="8"/>
<dbReference type="Pfam" id="PF13361">
    <property type="entry name" value="UvrD_C"/>
    <property type="match status" value="2"/>
</dbReference>
<dbReference type="SMART" id="SM00341">
    <property type="entry name" value="HRDC"/>
    <property type="match status" value="1"/>
</dbReference>
<dbReference type="GO" id="GO:0016887">
    <property type="term" value="F:ATP hydrolysis activity"/>
    <property type="evidence" value="ECO:0007669"/>
    <property type="project" value="RHEA"/>
</dbReference>
<dbReference type="Gene3D" id="1.10.486.10">
    <property type="entry name" value="PCRA, domain 4"/>
    <property type="match status" value="2"/>
</dbReference>
<dbReference type="CDD" id="cd17932">
    <property type="entry name" value="DEXQc_UvrD"/>
    <property type="match status" value="1"/>
</dbReference>
<dbReference type="Pfam" id="PF00570">
    <property type="entry name" value="HRDC"/>
    <property type="match status" value="1"/>
</dbReference>
<evidence type="ECO:0000259" key="13">
    <source>
        <dbReference type="PROSITE" id="PS51217"/>
    </source>
</evidence>
<dbReference type="Proteomes" id="UP000226079">
    <property type="component" value="Unassembled WGS sequence"/>
</dbReference>
<dbReference type="PROSITE" id="PS51217">
    <property type="entry name" value="UVRD_HELICASE_CTER"/>
    <property type="match status" value="1"/>
</dbReference>
<dbReference type="GO" id="GO:0005829">
    <property type="term" value="C:cytosol"/>
    <property type="evidence" value="ECO:0007669"/>
    <property type="project" value="TreeGrafter"/>
</dbReference>
<name>A0A2A9CQY6_9ACTN</name>
<dbReference type="SUPFAM" id="SSF52540">
    <property type="entry name" value="P-loop containing nucleoside triphosphate hydrolases"/>
    <property type="match status" value="1"/>
</dbReference>
<dbReference type="InterPro" id="IPR044876">
    <property type="entry name" value="HRDC_dom_sf"/>
</dbReference>
<keyword evidence="3 10" id="KW-0378">Hydrolase</keyword>
<dbReference type="InterPro" id="IPR014016">
    <property type="entry name" value="UvrD-like_ATP-bd"/>
</dbReference>
<feature type="domain" description="UvrD-like helicase ATP-binding" evidence="12">
    <location>
        <begin position="31"/>
        <end position="313"/>
    </location>
</feature>
<evidence type="ECO:0000256" key="1">
    <source>
        <dbReference type="ARBA" id="ARBA00009922"/>
    </source>
</evidence>
<dbReference type="GO" id="GO:0033202">
    <property type="term" value="C:DNA helicase complex"/>
    <property type="evidence" value="ECO:0007669"/>
    <property type="project" value="TreeGrafter"/>
</dbReference>
<organism evidence="14 15">
    <name type="scientific">Propionicimonas paludicola</name>
    <dbReference type="NCBI Taxonomy" id="185243"/>
    <lineage>
        <taxon>Bacteria</taxon>
        <taxon>Bacillati</taxon>
        <taxon>Actinomycetota</taxon>
        <taxon>Actinomycetes</taxon>
        <taxon>Propionibacteriales</taxon>
        <taxon>Nocardioidaceae</taxon>
        <taxon>Propionicimonas</taxon>
    </lineage>
</organism>
<feature type="binding site" evidence="10">
    <location>
        <begin position="52"/>
        <end position="59"/>
    </location>
    <ligand>
        <name>ATP</name>
        <dbReference type="ChEBI" id="CHEBI:30616"/>
    </ligand>
</feature>
<dbReference type="GO" id="GO:0000725">
    <property type="term" value="P:recombinational repair"/>
    <property type="evidence" value="ECO:0007669"/>
    <property type="project" value="TreeGrafter"/>
</dbReference>
<evidence type="ECO:0000256" key="4">
    <source>
        <dbReference type="ARBA" id="ARBA00022806"/>
    </source>
</evidence>
<dbReference type="InterPro" id="IPR013986">
    <property type="entry name" value="DExx_box_DNA_helicase_dom_sf"/>
</dbReference>
<dbReference type="PROSITE" id="PS51198">
    <property type="entry name" value="UVRD_HELICASE_ATP_BIND"/>
    <property type="match status" value="1"/>
</dbReference>
<dbReference type="AlphaFoldDB" id="A0A2A9CQY6"/>
<dbReference type="GO" id="GO:0043138">
    <property type="term" value="F:3'-5' DNA helicase activity"/>
    <property type="evidence" value="ECO:0007669"/>
    <property type="project" value="UniProtKB-EC"/>
</dbReference>
<dbReference type="GO" id="GO:0005524">
    <property type="term" value="F:ATP binding"/>
    <property type="evidence" value="ECO:0007669"/>
    <property type="project" value="UniProtKB-UniRule"/>
</dbReference>
<feature type="domain" description="HRDC" evidence="11">
    <location>
        <begin position="630"/>
        <end position="704"/>
    </location>
</feature>
<evidence type="ECO:0000259" key="12">
    <source>
        <dbReference type="PROSITE" id="PS51198"/>
    </source>
</evidence>
<dbReference type="PROSITE" id="PS50967">
    <property type="entry name" value="HRDC"/>
    <property type="match status" value="1"/>
</dbReference>
<comment type="catalytic activity">
    <reaction evidence="9">
        <text>ATP + H2O = ADP + phosphate + H(+)</text>
        <dbReference type="Rhea" id="RHEA:13065"/>
        <dbReference type="ChEBI" id="CHEBI:15377"/>
        <dbReference type="ChEBI" id="CHEBI:15378"/>
        <dbReference type="ChEBI" id="CHEBI:30616"/>
        <dbReference type="ChEBI" id="CHEBI:43474"/>
        <dbReference type="ChEBI" id="CHEBI:456216"/>
        <dbReference type="EC" id="5.6.2.4"/>
    </reaction>
</comment>
<feature type="domain" description="UvrD-like helicase C-terminal" evidence="13">
    <location>
        <begin position="313"/>
        <end position="557"/>
    </location>
</feature>
<evidence type="ECO:0000256" key="5">
    <source>
        <dbReference type="ARBA" id="ARBA00022840"/>
    </source>
</evidence>
<evidence type="ECO:0000256" key="6">
    <source>
        <dbReference type="ARBA" id="ARBA00023235"/>
    </source>
</evidence>
<keyword evidence="5 10" id="KW-0067">ATP-binding</keyword>
<dbReference type="InterPro" id="IPR002121">
    <property type="entry name" value="HRDC_dom"/>
</dbReference>
<comment type="similarity">
    <text evidence="1">Belongs to the helicase family. UvrD subfamily.</text>
</comment>
<evidence type="ECO:0000256" key="2">
    <source>
        <dbReference type="ARBA" id="ARBA00022741"/>
    </source>
</evidence>
<dbReference type="InterPro" id="IPR027417">
    <property type="entry name" value="P-loop_NTPase"/>
</dbReference>
<protein>
    <recommendedName>
        <fullName evidence="8">DNA 3'-5' helicase</fullName>
        <ecNumber evidence="8">5.6.2.4</ecNumber>
    </recommendedName>
</protein>
<dbReference type="EMBL" id="PDJC01000001">
    <property type="protein sequence ID" value="PFG16877.1"/>
    <property type="molecule type" value="Genomic_DNA"/>
</dbReference>
<evidence type="ECO:0000313" key="14">
    <source>
        <dbReference type="EMBL" id="PFG16877.1"/>
    </source>
</evidence>
<dbReference type="InterPro" id="IPR000212">
    <property type="entry name" value="DNA_helicase_UvrD/REP"/>
</dbReference>
<comment type="catalytic activity">
    <reaction evidence="7">
        <text>Couples ATP hydrolysis with the unwinding of duplex DNA by translocating in the 3'-5' direction.</text>
        <dbReference type="EC" id="5.6.2.4"/>
    </reaction>
</comment>
<dbReference type="InterPro" id="IPR010997">
    <property type="entry name" value="HRDC-like_sf"/>
</dbReference>
<dbReference type="SUPFAM" id="SSF47819">
    <property type="entry name" value="HRDC-like"/>
    <property type="match status" value="1"/>
</dbReference>
<dbReference type="InterPro" id="IPR014017">
    <property type="entry name" value="DNA_helicase_UvrD-like_C"/>
</dbReference>
<keyword evidence="2 10" id="KW-0547">Nucleotide-binding</keyword>
<reference evidence="14 15" key="1">
    <citation type="submission" date="2017-10" db="EMBL/GenBank/DDBJ databases">
        <title>Sequencing the genomes of 1000 actinobacteria strains.</title>
        <authorList>
            <person name="Klenk H.-P."/>
        </authorList>
    </citation>
    <scope>NUCLEOTIDE SEQUENCE [LARGE SCALE GENOMIC DNA]</scope>
    <source>
        <strain evidence="14 15">DSM 15597</strain>
    </source>
</reference>
<dbReference type="GO" id="GO:0003677">
    <property type="term" value="F:DNA binding"/>
    <property type="evidence" value="ECO:0007669"/>
    <property type="project" value="InterPro"/>
</dbReference>
<sequence length="704" mass="75317">MKLTLGGRTDEMSSRLPTVAGVLADPETLLSGLDPEQRAVATTFGQPLVVIAGAGTGKTRALTHRIGYGVASGHFQASAVLAVTFTTRAAGELRSRLRGLGIPAVQARTFHSAALRQAQYFWPKAYGSELPPVSTERLGMVADAVRRLRLPNPDTATLRDLVSEVSWAKVSNVLAADYPQLAAGAGREVSGMDPATVAKVLGRYEQVKTERGVIDFDDILLCTVALLSDNADIAEQVRNTYRHLLVDEYQDVSPLQQSLLDLWWGEGSDHCVVGDPAQTIHSFAGATPGYLTGFSVRHPGAAVIRLVRDYRSSEPVVKLANQLSVSSRIAAVTLESQAGPGPEPRFVGCSSEADEVAAVTSWLVARHEEGVPWRELAVLYRVHAQSPAYEAALTQAGVPFTVRGGEGFFDRPEVRQVISALADRARKEPAADALTACRAVLNATGWTDQAPSGQGRVRERWESLAAVLALAEELVAAGNADLAGLMTELSERAQAEHPLAADGVTLSTLHGAKGLEWHSVALVGVQEGTLPLAQAAGPEQLQEEARLFYVGITRARRGLLITWSRFRNGGVRQPSRFLNGLTAAASRNVGARPARRVKPKTEMSARCRVCGGALSTGAERKLSRHLSCAVDFDEALYEELTGWRSAVAAKRSLPAYCIFTDATLLAIAEQLPRDEQALLAIPGVGKAKLESYAADLLALIANRS</sequence>
<dbReference type="Pfam" id="PF00580">
    <property type="entry name" value="UvrD-helicase"/>
    <property type="match status" value="1"/>
</dbReference>
<evidence type="ECO:0000256" key="3">
    <source>
        <dbReference type="ARBA" id="ARBA00022801"/>
    </source>
</evidence>
<dbReference type="Gene3D" id="3.40.50.300">
    <property type="entry name" value="P-loop containing nucleotide triphosphate hydrolases"/>
    <property type="match status" value="3"/>
</dbReference>
<evidence type="ECO:0000259" key="11">
    <source>
        <dbReference type="PROSITE" id="PS50967"/>
    </source>
</evidence>
<evidence type="ECO:0000256" key="9">
    <source>
        <dbReference type="ARBA" id="ARBA00048988"/>
    </source>
</evidence>
<dbReference type="PANTHER" id="PTHR11070">
    <property type="entry name" value="UVRD / RECB / PCRA DNA HELICASE FAMILY MEMBER"/>
    <property type="match status" value="1"/>
</dbReference>
<comment type="caution">
    <text evidence="14">The sequence shown here is derived from an EMBL/GenBank/DDBJ whole genome shotgun (WGS) entry which is preliminary data.</text>
</comment>